<dbReference type="PROSITE" id="PS00092">
    <property type="entry name" value="N6_MTASE"/>
    <property type="match status" value="1"/>
</dbReference>
<accession>A0A0F9J1X9</accession>
<dbReference type="GO" id="GO:0009007">
    <property type="term" value="F:site-specific DNA-methyltransferase (adenine-specific) activity"/>
    <property type="evidence" value="ECO:0007669"/>
    <property type="project" value="TreeGrafter"/>
</dbReference>
<protein>
    <recommendedName>
        <fullName evidence="5">DNA methylase N-4/N-6 domain-containing protein</fullName>
    </recommendedName>
</protein>
<evidence type="ECO:0000256" key="3">
    <source>
        <dbReference type="ARBA" id="ARBA00022679"/>
    </source>
</evidence>
<evidence type="ECO:0000256" key="4">
    <source>
        <dbReference type="SAM" id="MobiDB-lite"/>
    </source>
</evidence>
<gene>
    <name evidence="6" type="ORF">LCGC14_1877080</name>
</gene>
<reference evidence="6" key="1">
    <citation type="journal article" date="2015" name="Nature">
        <title>Complex archaea that bridge the gap between prokaryotes and eukaryotes.</title>
        <authorList>
            <person name="Spang A."/>
            <person name="Saw J.H."/>
            <person name="Jorgensen S.L."/>
            <person name="Zaremba-Niedzwiedzka K."/>
            <person name="Martijn J."/>
            <person name="Lind A.E."/>
            <person name="van Eijk R."/>
            <person name="Schleper C."/>
            <person name="Guy L."/>
            <person name="Ettema T.J."/>
        </authorList>
    </citation>
    <scope>NUCLEOTIDE SEQUENCE</scope>
</reference>
<evidence type="ECO:0000256" key="1">
    <source>
        <dbReference type="ARBA" id="ARBA00006594"/>
    </source>
</evidence>
<organism evidence="6">
    <name type="scientific">marine sediment metagenome</name>
    <dbReference type="NCBI Taxonomy" id="412755"/>
    <lineage>
        <taxon>unclassified sequences</taxon>
        <taxon>metagenomes</taxon>
        <taxon>ecological metagenomes</taxon>
    </lineage>
</organism>
<comment type="caution">
    <text evidence="6">The sequence shown here is derived from an EMBL/GenBank/DDBJ whole genome shotgun (WGS) entry which is preliminary data.</text>
</comment>
<dbReference type="GO" id="GO:0003677">
    <property type="term" value="F:DNA binding"/>
    <property type="evidence" value="ECO:0007669"/>
    <property type="project" value="InterPro"/>
</dbReference>
<dbReference type="EMBL" id="LAZR01019255">
    <property type="protein sequence ID" value="KKL93197.1"/>
    <property type="molecule type" value="Genomic_DNA"/>
</dbReference>
<dbReference type="GO" id="GO:0005737">
    <property type="term" value="C:cytoplasm"/>
    <property type="evidence" value="ECO:0007669"/>
    <property type="project" value="TreeGrafter"/>
</dbReference>
<name>A0A0F9J1X9_9ZZZZ</name>
<keyword evidence="3" id="KW-0808">Transferase</keyword>
<comment type="similarity">
    <text evidence="1">Belongs to the N(4)/N(6)-methyltransferase family.</text>
</comment>
<dbReference type="Gene3D" id="3.40.50.150">
    <property type="entry name" value="Vaccinia Virus protein VP39"/>
    <property type="match status" value="2"/>
</dbReference>
<dbReference type="InterPro" id="IPR001091">
    <property type="entry name" value="RM_Methyltransferase"/>
</dbReference>
<dbReference type="SUPFAM" id="SSF53335">
    <property type="entry name" value="S-adenosyl-L-methionine-dependent methyltransferases"/>
    <property type="match status" value="1"/>
</dbReference>
<dbReference type="PANTHER" id="PTHR13370:SF3">
    <property type="entry name" value="TRNA (GUANINE(10)-N2)-METHYLTRANSFERASE HOMOLOG"/>
    <property type="match status" value="1"/>
</dbReference>
<sequence>MNGQGGQGRFDDIPTSGDVGAAAGQRQNAITSTGTPPTTSPATSQSSAAGATCAKTGGLKSSANSRLITSPELWLPAGVKPYFQDESTLIIHADCRDILPLMPKVDLVLTDPPYGMNYNTDSRRFAGGANGESRYGQGQAARPIAGDAGPFDPTPFLRYPAVIMWGFNHWAQRVPTGTVLVWLKKREHRFGSFLSDAELAWEKDGYGVYAKYVPGDGRWDLAEGFPRCHPAQKPAALMRWCLDRHPGAQTILDPFMGSGTTLRAAKDLGRYAIGIEIEEKYCRIAADRMAQGVLL</sequence>
<evidence type="ECO:0000259" key="5">
    <source>
        <dbReference type="Pfam" id="PF01555"/>
    </source>
</evidence>
<dbReference type="GO" id="GO:0008170">
    <property type="term" value="F:N-methyltransferase activity"/>
    <property type="evidence" value="ECO:0007669"/>
    <property type="project" value="InterPro"/>
</dbReference>
<feature type="domain" description="DNA methylase N-4/N-6" evidence="5">
    <location>
        <begin position="220"/>
        <end position="286"/>
    </location>
</feature>
<dbReference type="PRINTS" id="PR00508">
    <property type="entry name" value="S21N4MTFRASE"/>
</dbReference>
<dbReference type="InterPro" id="IPR002941">
    <property type="entry name" value="DNA_methylase_N4/N6"/>
</dbReference>
<keyword evidence="2" id="KW-0489">Methyltransferase</keyword>
<feature type="region of interest" description="Disordered" evidence="4">
    <location>
        <begin position="1"/>
        <end position="62"/>
    </location>
</feature>
<evidence type="ECO:0000256" key="2">
    <source>
        <dbReference type="ARBA" id="ARBA00022603"/>
    </source>
</evidence>
<dbReference type="GO" id="GO:0032259">
    <property type="term" value="P:methylation"/>
    <property type="evidence" value="ECO:0007669"/>
    <property type="project" value="UniProtKB-KW"/>
</dbReference>
<proteinExistence type="inferred from homology"/>
<dbReference type="InterPro" id="IPR029063">
    <property type="entry name" value="SAM-dependent_MTases_sf"/>
</dbReference>
<dbReference type="AlphaFoldDB" id="A0A0F9J1X9"/>
<dbReference type="PANTHER" id="PTHR13370">
    <property type="entry name" value="RNA METHYLASE-RELATED"/>
    <property type="match status" value="1"/>
</dbReference>
<dbReference type="InterPro" id="IPR002052">
    <property type="entry name" value="DNA_methylase_N6_adenine_CS"/>
</dbReference>
<evidence type="ECO:0000313" key="6">
    <source>
        <dbReference type="EMBL" id="KKL93197.1"/>
    </source>
</evidence>
<dbReference type="Pfam" id="PF01555">
    <property type="entry name" value="N6_N4_Mtase"/>
    <property type="match status" value="1"/>
</dbReference>
<feature type="compositionally biased region" description="Low complexity" evidence="4">
    <location>
        <begin position="29"/>
        <end position="52"/>
    </location>
</feature>